<proteinExistence type="predicted"/>
<dbReference type="NCBIfam" id="TIGR04183">
    <property type="entry name" value="Por_Secre_tail"/>
    <property type="match status" value="1"/>
</dbReference>
<keyword evidence="5" id="KW-1185">Reference proteome</keyword>
<evidence type="ECO:0000256" key="2">
    <source>
        <dbReference type="SAM" id="SignalP"/>
    </source>
</evidence>
<accession>A0A9X1R2C9</accession>
<dbReference type="EMBL" id="JAIRBB010000001">
    <property type="protein sequence ID" value="MCG2429774.1"/>
    <property type="molecule type" value="Genomic_DNA"/>
</dbReference>
<name>A0A9X1R2C9_9FLAO</name>
<dbReference type="InterPro" id="IPR026444">
    <property type="entry name" value="Secre_tail"/>
</dbReference>
<feature type="domain" description="Secretion system C-terminal sorting" evidence="3">
    <location>
        <begin position="413"/>
        <end position="474"/>
    </location>
</feature>
<reference evidence="4" key="1">
    <citation type="submission" date="2021-09" db="EMBL/GenBank/DDBJ databases">
        <title>Genome of Aequorivita sp. strain F64183.</title>
        <authorList>
            <person name="Wang Y."/>
        </authorList>
    </citation>
    <scope>NUCLEOTIDE SEQUENCE</scope>
    <source>
        <strain evidence="4">F64183</strain>
    </source>
</reference>
<keyword evidence="1 2" id="KW-0732">Signal</keyword>
<organism evidence="4 5">
    <name type="scientific">Aequorivita xiaoshiensis</name>
    <dbReference type="NCBI Taxonomy" id="2874476"/>
    <lineage>
        <taxon>Bacteria</taxon>
        <taxon>Pseudomonadati</taxon>
        <taxon>Bacteroidota</taxon>
        <taxon>Flavobacteriia</taxon>
        <taxon>Flavobacteriales</taxon>
        <taxon>Flavobacteriaceae</taxon>
        <taxon>Aequorivita</taxon>
    </lineage>
</organism>
<evidence type="ECO:0000259" key="3">
    <source>
        <dbReference type="Pfam" id="PF18962"/>
    </source>
</evidence>
<feature type="signal peptide" evidence="2">
    <location>
        <begin position="1"/>
        <end position="18"/>
    </location>
</feature>
<dbReference type="Gene3D" id="2.80.10.50">
    <property type="match status" value="1"/>
</dbReference>
<feature type="chain" id="PRO_5040837098" evidence="2">
    <location>
        <begin position="19"/>
        <end position="481"/>
    </location>
</feature>
<comment type="caution">
    <text evidence="4">The sequence shown here is derived from an EMBL/GenBank/DDBJ whole genome shotgun (WGS) entry which is preliminary data.</text>
</comment>
<dbReference type="SUPFAM" id="SSF101898">
    <property type="entry name" value="NHL repeat"/>
    <property type="match status" value="1"/>
</dbReference>
<evidence type="ECO:0000256" key="1">
    <source>
        <dbReference type="ARBA" id="ARBA00022729"/>
    </source>
</evidence>
<protein>
    <submittedName>
        <fullName evidence="4">T9SS type A sorting domain-containing protein</fullName>
    </submittedName>
</protein>
<dbReference type="Proteomes" id="UP001139462">
    <property type="component" value="Unassembled WGS sequence"/>
</dbReference>
<dbReference type="RefSeq" id="WP_237606504.1">
    <property type="nucleotide sequence ID" value="NZ_JAIRBB010000001.1"/>
</dbReference>
<evidence type="ECO:0000313" key="4">
    <source>
        <dbReference type="EMBL" id="MCG2429774.1"/>
    </source>
</evidence>
<dbReference type="AlphaFoldDB" id="A0A9X1R2C9"/>
<dbReference type="Pfam" id="PF18962">
    <property type="entry name" value="Por_Secre_tail"/>
    <property type="match status" value="1"/>
</dbReference>
<evidence type="ECO:0000313" key="5">
    <source>
        <dbReference type="Proteomes" id="UP001139462"/>
    </source>
</evidence>
<gene>
    <name evidence="4" type="ORF">K8344_01475</name>
</gene>
<sequence>MKTLLLVSSLFISSICFAQDGSPDLSYGVDGIVTHTVYNGTSYVETITEGKNNSVFVGGGRVMTHSDNFIMAINDDGSIDEDFADNGMIIIPSQNEDLLKIQYMPDGTLLVSSIIDSYYNITKYNLNGSINTAFGDNGRIQPFAVLRNSNFFTIDELGNIYLLARFSGYGPIDIEILKFDSNGVLDINFGNQGTIDLPVHYLDEVKANKVIVKNNSIYILVNYKEENVLENAIIKYSENGIIDSNFGVNGTASIPSVSNFNTTFNLFNNGSFLIGARQIDPVTELYIKKTVKLNADASLNLDFGIDGVIEGFESSHILPDQRFIANANTENWDYGILLHYARFFNNGLQDQTFQFSTNFGSLSSNYSIILNSGKLLTVGTDYYNNPQPLEIVLQKFNNTLLETPKFKKETFKVYPNPSNGIFTVESSVFYEKENYQITDITGKIIATGQLNELQTQLDLSSAQSGVYFLKISNSVFRLLKN</sequence>